<dbReference type="AlphaFoldDB" id="A0A1F4UAN1"/>
<dbReference type="EMBL" id="MEUM01000087">
    <property type="protein sequence ID" value="OGC41995.1"/>
    <property type="molecule type" value="Genomic_DNA"/>
</dbReference>
<sequence length="683" mass="80029">MEPVQFKNPFVRKWADDYKEEELDAQFSELIMPSIPTFFDYPNVFLYGGSGTGKTMLLRYLSFEVQRSCFEQGKGNIPDINEFFKFSSDGIKEVIGTEIRYFGIYCKLTHIPSRLFKIKWKTKEEEHILSKLYLDLEISMKFISSITELIRNIADTEKKDEIESKITDCVKECSDISITAEFTDILEYLSEKKKQIDSYLLSLNVNTAESLSGKSEEFTIGGLVRLFFNLAEVLKSQVEEFSGVKIYILLDEYERIDEHQRILVNSLIRERDRFVEFKISSRRYGITSLQTLNPDDFIIMGRDAEIIDLEHIFRSNKAKYKKLLLDVAKKRLESVALFKDRQLTNIRELLESITPEEEAKRLINGKRNDLEHRKRFEKFLISNGVGDTDKLINIVKCDENPLIEKLGMLLVKRRIAYQKKKTKNEKLYTDDEISKMTKKFIENPSQKTTYHNLYEKNKIALLFQLINEYRKRRIYAGFDTFAALSGGFTLWFLEFCYNAVEFAKDRSFPNKTLKIDVESQRKAAEKVAWDFLDTWVKNIERFGNDIYYFTLNTGAFLRALYLDELLREPEPTYFTTKTDAIRDDCRNIIVVAHRWSVLQTKIPMKPKTTGEPLSDVHILHPILAPAFQISYRTRGRTRLLPKDVEHLIRGSEKDIKELVVKYRDRSVIQKNKSLYSQIEIANL</sequence>
<organism evidence="1 2">
    <name type="scientific">candidate division WOR-3 bacterium RBG_13_43_14</name>
    <dbReference type="NCBI Taxonomy" id="1802590"/>
    <lineage>
        <taxon>Bacteria</taxon>
        <taxon>Bacteria division WOR-3</taxon>
    </lineage>
</organism>
<reference evidence="1 2" key="1">
    <citation type="journal article" date="2016" name="Nat. Commun.">
        <title>Thousands of microbial genomes shed light on interconnected biogeochemical processes in an aquifer system.</title>
        <authorList>
            <person name="Anantharaman K."/>
            <person name="Brown C.T."/>
            <person name="Hug L.A."/>
            <person name="Sharon I."/>
            <person name="Castelle C.J."/>
            <person name="Probst A.J."/>
            <person name="Thomas B.C."/>
            <person name="Singh A."/>
            <person name="Wilkins M.J."/>
            <person name="Karaoz U."/>
            <person name="Brodie E.L."/>
            <person name="Williams K.H."/>
            <person name="Hubbard S.S."/>
            <person name="Banfield J.F."/>
        </authorList>
    </citation>
    <scope>NUCLEOTIDE SEQUENCE [LARGE SCALE GENOMIC DNA]</scope>
</reference>
<evidence type="ECO:0000313" key="2">
    <source>
        <dbReference type="Proteomes" id="UP000177025"/>
    </source>
</evidence>
<dbReference type="InterPro" id="IPR056955">
    <property type="entry name" value="ORC-CDC6-like"/>
</dbReference>
<dbReference type="Pfam" id="PF24389">
    <property type="entry name" value="ORC-CDC6-like"/>
    <property type="match status" value="1"/>
</dbReference>
<comment type="caution">
    <text evidence="1">The sequence shown here is derived from an EMBL/GenBank/DDBJ whole genome shotgun (WGS) entry which is preliminary data.</text>
</comment>
<gene>
    <name evidence="1" type="ORF">A2Y85_06970</name>
</gene>
<dbReference type="SUPFAM" id="SSF52540">
    <property type="entry name" value="P-loop containing nucleoside triphosphate hydrolases"/>
    <property type="match status" value="1"/>
</dbReference>
<name>A0A1F4UAN1_UNCW3</name>
<protein>
    <submittedName>
        <fullName evidence="1">Uncharacterized protein</fullName>
    </submittedName>
</protein>
<dbReference type="InterPro" id="IPR027417">
    <property type="entry name" value="P-loop_NTPase"/>
</dbReference>
<evidence type="ECO:0000313" key="1">
    <source>
        <dbReference type="EMBL" id="OGC41995.1"/>
    </source>
</evidence>
<accession>A0A1F4UAN1</accession>
<dbReference type="Proteomes" id="UP000177025">
    <property type="component" value="Unassembled WGS sequence"/>
</dbReference>
<proteinExistence type="predicted"/>